<dbReference type="CTD" id="9801177"/>
<dbReference type="EMBL" id="DS268632">
    <property type="protein sequence ID" value="EFO95980.1"/>
    <property type="molecule type" value="Genomic_DNA"/>
</dbReference>
<keyword evidence="4" id="KW-1185">Reference proteome</keyword>
<dbReference type="RefSeq" id="XP_003092948.2">
    <property type="nucleotide sequence ID" value="XM_003092900.2"/>
</dbReference>
<evidence type="ECO:0000256" key="1">
    <source>
        <dbReference type="SAM" id="Phobius"/>
    </source>
</evidence>
<dbReference type="STRING" id="31234.E3NF72"/>
<feature type="transmembrane region" description="Helical" evidence="1">
    <location>
        <begin position="175"/>
        <end position="198"/>
    </location>
</feature>
<protein>
    <submittedName>
        <fullName evidence="3">Uncharacterized protein</fullName>
    </submittedName>
</protein>
<dbReference type="Proteomes" id="UP000008281">
    <property type="component" value="Unassembled WGS sequence"/>
</dbReference>
<proteinExistence type="predicted"/>
<evidence type="ECO:0000256" key="2">
    <source>
        <dbReference type="SAM" id="SignalP"/>
    </source>
</evidence>
<evidence type="ECO:0000313" key="3">
    <source>
        <dbReference type="EMBL" id="EFO95980.1"/>
    </source>
</evidence>
<keyword evidence="1" id="KW-0812">Transmembrane</keyword>
<dbReference type="GeneID" id="9801177"/>
<dbReference type="eggNOG" id="ENOG502RAAX">
    <property type="taxonomic scope" value="Eukaryota"/>
</dbReference>
<keyword evidence="1" id="KW-0472">Membrane</keyword>
<feature type="chain" id="PRO_5003178509" evidence="2">
    <location>
        <begin position="21"/>
        <end position="252"/>
    </location>
</feature>
<gene>
    <name evidence="3" type="ORF">CRE_16440</name>
</gene>
<keyword evidence="2" id="KW-0732">Signal</keyword>
<name>E3NF72_CAERE</name>
<dbReference type="OrthoDB" id="5851446at2759"/>
<dbReference type="AlphaFoldDB" id="E3NF72"/>
<dbReference type="PANTHER" id="PTHR35855">
    <property type="entry name" value="PROTEIN CBG11437-RELATED"/>
    <property type="match status" value="1"/>
</dbReference>
<accession>E3NF72</accession>
<dbReference type="FunCoup" id="E3NF72">
    <property type="interactions" value="475"/>
</dbReference>
<sequence>MPSSIQVILFLYSLYSLASATGHLRLELTASTNCNLRLLTDSSDETLQLLIGEKRITSFHPRGLIRDTIRVGFSIPNGKTTAFEFSMKNSGQPQLPNVFEDAGVVVLIQSMYECNRGFHGLTCEFVGISSTPGTSSTTTTTTTTTVTTTTEMKKDTPSSTVTLPIKSTGDYDNTIIIILIILIATLTILIIVFGTLLITSSRSSQEHIIYPGIAMKKVEDSKKCKTLLEEGIYEEVGEEARYTAAPFKASDL</sequence>
<dbReference type="HOGENOM" id="CLU_101517_0_0_1"/>
<dbReference type="KEGG" id="crq:GCK72_016681"/>
<reference evidence="3" key="1">
    <citation type="submission" date="2007-07" db="EMBL/GenBank/DDBJ databases">
        <title>PCAP assembly of the Caenorhabditis remanei genome.</title>
        <authorList>
            <consortium name="The Caenorhabditis remanei Sequencing Consortium"/>
            <person name="Wilson R.K."/>
        </authorList>
    </citation>
    <scope>NUCLEOTIDE SEQUENCE [LARGE SCALE GENOMIC DNA]</scope>
    <source>
        <strain evidence="3">PB4641</strain>
    </source>
</reference>
<dbReference type="InterPro" id="IPR053132">
    <property type="entry name" value="Mesendoderm_Regulator"/>
</dbReference>
<dbReference type="InParanoid" id="E3NF72"/>
<keyword evidence="1" id="KW-1133">Transmembrane helix</keyword>
<organism evidence="4">
    <name type="scientific">Caenorhabditis remanei</name>
    <name type="common">Caenorhabditis vulgaris</name>
    <dbReference type="NCBI Taxonomy" id="31234"/>
    <lineage>
        <taxon>Eukaryota</taxon>
        <taxon>Metazoa</taxon>
        <taxon>Ecdysozoa</taxon>
        <taxon>Nematoda</taxon>
        <taxon>Chromadorea</taxon>
        <taxon>Rhabditida</taxon>
        <taxon>Rhabditina</taxon>
        <taxon>Rhabditomorpha</taxon>
        <taxon>Rhabditoidea</taxon>
        <taxon>Rhabditidae</taxon>
        <taxon>Peloderinae</taxon>
        <taxon>Caenorhabditis</taxon>
    </lineage>
</organism>
<dbReference type="PANTHER" id="PTHR35855:SF3">
    <property type="entry name" value="SKN-1 DEPENDENT ZYGOTIC TRANSCRIPT"/>
    <property type="match status" value="1"/>
</dbReference>
<evidence type="ECO:0000313" key="4">
    <source>
        <dbReference type="Proteomes" id="UP000008281"/>
    </source>
</evidence>
<feature type="signal peptide" evidence="2">
    <location>
        <begin position="1"/>
        <end position="20"/>
    </location>
</feature>